<evidence type="ECO:0000313" key="2">
    <source>
        <dbReference type="Proteomes" id="UP001058074"/>
    </source>
</evidence>
<accession>A0ACB5R901</accession>
<gene>
    <name evidence="1" type="ORF">rsdtw13_09360</name>
</gene>
<keyword evidence="2" id="KW-1185">Reference proteome</keyword>
<protein>
    <submittedName>
        <fullName evidence="1">Histidine kinase</fullName>
    </submittedName>
</protein>
<keyword evidence="1" id="KW-0418">Kinase</keyword>
<comment type="caution">
    <text evidence="1">The sequence shown here is derived from an EMBL/GenBank/DDBJ whole genome shotgun (WGS) entry which is preliminary data.</text>
</comment>
<dbReference type="Proteomes" id="UP001058074">
    <property type="component" value="Unassembled WGS sequence"/>
</dbReference>
<reference evidence="1" key="1">
    <citation type="journal article" date="2025" name="Int. J. Syst. Evol. Microbiol.">
        <title>Inconstantimicrobium mannanitabidum sp. nov., a novel member of the family Clostridiaceae isolated from anoxic soil under the treatment of reductive soil disinfestation.</title>
        <authorList>
            <person name="Ueki A."/>
            <person name="Tonouchi A."/>
            <person name="Honma S."/>
            <person name="Kaku N."/>
            <person name="Ueki K."/>
        </authorList>
    </citation>
    <scope>NUCLEOTIDE SEQUENCE</scope>
    <source>
        <strain evidence="1">TW13</strain>
    </source>
</reference>
<sequence length="402" mass="45949">MILINKLRLILIEDLESIKLSKSPIVVGILLVYAATIFMQYKSKLSLHSIIVFTLVMIIHLLLYLFSNVIFKNKYLLYFIIQGIIVFDCAVIMPSGYETIFLGLIPVLIFQSTIIYYNAIKVIVTSIFYYSIFCVTIIIYDGTRELVRYIPILVLITIAVRAFSVIYIKQVKLRVKSQKVLKELELAYEKVEELTLINERQRMARDLHDTLSQGLVGVIMQLDAVDANLNNNNVKRAQEIVQRAMQHARNTLSDSRLVIHDLRFQESTDIDFSKAIEKEIATFKAVSHTFIITNITVESQISPKIIKHVLYILREALNNIAKHARAKNVAVKIVENRNVLDINISDDGIGFEIKLLDKLFGHYGILGMTERVKAINGEIEIESKKRIGTNIKIRIPIGEEIN</sequence>
<dbReference type="EMBL" id="BROD01000001">
    <property type="protein sequence ID" value="GKX65678.1"/>
    <property type="molecule type" value="Genomic_DNA"/>
</dbReference>
<name>A0ACB5R901_9CLOT</name>
<organism evidence="1 2">
    <name type="scientific">Inconstantimicrobium mannanitabidum</name>
    <dbReference type="NCBI Taxonomy" id="1604901"/>
    <lineage>
        <taxon>Bacteria</taxon>
        <taxon>Bacillati</taxon>
        <taxon>Bacillota</taxon>
        <taxon>Clostridia</taxon>
        <taxon>Eubacteriales</taxon>
        <taxon>Clostridiaceae</taxon>
        <taxon>Inconstantimicrobium</taxon>
    </lineage>
</organism>
<keyword evidence="1" id="KW-0808">Transferase</keyword>
<proteinExistence type="predicted"/>
<evidence type="ECO:0000313" key="1">
    <source>
        <dbReference type="EMBL" id="GKX65678.1"/>
    </source>
</evidence>